<evidence type="ECO:0000259" key="6">
    <source>
        <dbReference type="PROSITE" id="PS50885"/>
    </source>
</evidence>
<sequence length="640" mass="72187">MTNLSKLYMVKETHTETVFLSNDKGESLVKKHFFSLSIRSLMLLFCLPFVLLVLLSCSYFYRAGKEEITDLIQANAVAIIGQTSDTLEQKIAAVSNLPTTITASSYYYKLRKNILADREPISAENYRGFSNAVHDFLVMNSSYFNSVFLFLDDYTVSMFRSNTGEQLRRSNFCYEDFSEVYPPYSLHWITSASEPYPYSTFSGRLPAASLMEVLGSPDSAVHGVMVFGIDDRLFTTSLINCKITASSCVTLVKDGKLQFSSSELFGTDTLEKLSEEDLHAISALTGDAVPETTITRQLGENYVIYRPLAYENMGVLAVIPMEEMYMNYHRFSDVAIKFSLLLLTVCLALYFTVTNLLTRPISSLMEQLNYVSENHLDTAITAWGGKEINQICKGINHMIGRIKLLMKNLEFEMLAKQDAELQALYFQINPHFLYNALDCVHQLCDLGEVEKAGQMVDQLAAFYRIGVSKGMVAISLRDELTHVEMYLAILKTRFEDFQYEISVPAEYWDCSIIKLVLQPIVENAVYHGLRPCRTDGTIRISAEKEGSCLLIRISDDGGGIPDRLLEDIRASLYCSMSEKPAHIYGIKNVHDRLQLTYGFGYGLTIDSVLEEGTTVTLRIPYQALSQKQGTQNTEAPRLNR</sequence>
<dbReference type="SUPFAM" id="SSF158472">
    <property type="entry name" value="HAMP domain-like"/>
    <property type="match status" value="1"/>
</dbReference>
<dbReference type="Pfam" id="PF02518">
    <property type="entry name" value="HATPase_c"/>
    <property type="match status" value="1"/>
</dbReference>
<dbReference type="SUPFAM" id="SSF55874">
    <property type="entry name" value="ATPase domain of HSP90 chaperone/DNA topoisomerase II/histidine kinase"/>
    <property type="match status" value="1"/>
</dbReference>
<keyword evidence="2" id="KW-0597">Phosphoprotein</keyword>
<evidence type="ECO:0000256" key="5">
    <source>
        <dbReference type="SAM" id="Phobius"/>
    </source>
</evidence>
<dbReference type="CDD" id="cd06225">
    <property type="entry name" value="HAMP"/>
    <property type="match status" value="1"/>
</dbReference>
<evidence type="ECO:0000256" key="4">
    <source>
        <dbReference type="ARBA" id="ARBA00022777"/>
    </source>
</evidence>
<dbReference type="InterPro" id="IPR050640">
    <property type="entry name" value="Bact_2-comp_sensor_kinase"/>
</dbReference>
<dbReference type="Gene3D" id="3.30.565.10">
    <property type="entry name" value="Histidine kinase-like ATPase, C-terminal domain"/>
    <property type="match status" value="1"/>
</dbReference>
<dbReference type="EMBL" id="CYZE01000026">
    <property type="protein sequence ID" value="CUP34933.1"/>
    <property type="molecule type" value="Genomic_DNA"/>
</dbReference>
<dbReference type="GO" id="GO:0016020">
    <property type="term" value="C:membrane"/>
    <property type="evidence" value="ECO:0007669"/>
    <property type="project" value="UniProtKB-SubCell"/>
</dbReference>
<dbReference type="InterPro" id="IPR003594">
    <property type="entry name" value="HATPase_dom"/>
</dbReference>
<evidence type="ECO:0000313" key="7">
    <source>
        <dbReference type="EMBL" id="CUP34933.1"/>
    </source>
</evidence>
<feature type="transmembrane region" description="Helical" evidence="5">
    <location>
        <begin position="334"/>
        <end position="353"/>
    </location>
</feature>
<feature type="domain" description="HAMP" evidence="6">
    <location>
        <begin position="355"/>
        <end position="407"/>
    </location>
</feature>
<keyword evidence="5" id="KW-1133">Transmembrane helix</keyword>
<proteinExistence type="predicted"/>
<dbReference type="PANTHER" id="PTHR34220:SF7">
    <property type="entry name" value="SENSOR HISTIDINE KINASE YPDA"/>
    <property type="match status" value="1"/>
</dbReference>
<protein>
    <submittedName>
        <fullName evidence="7">Multi-sensor signal transduction histidine kinase</fullName>
    </submittedName>
</protein>
<comment type="subcellular location">
    <subcellularLocation>
        <location evidence="1">Membrane</location>
    </subcellularLocation>
</comment>
<dbReference type="AlphaFoldDB" id="A0A174MF22"/>
<keyword evidence="4 7" id="KW-0418">Kinase</keyword>
<organism evidence="7 8">
    <name type="scientific">Hungatella hathewayi</name>
    <dbReference type="NCBI Taxonomy" id="154046"/>
    <lineage>
        <taxon>Bacteria</taxon>
        <taxon>Bacillati</taxon>
        <taxon>Bacillota</taxon>
        <taxon>Clostridia</taxon>
        <taxon>Lachnospirales</taxon>
        <taxon>Lachnospiraceae</taxon>
        <taxon>Hungatella</taxon>
    </lineage>
</organism>
<accession>A0A174MF22</accession>
<reference evidence="7 8" key="1">
    <citation type="submission" date="2015-09" db="EMBL/GenBank/DDBJ databases">
        <authorList>
            <consortium name="Pathogen Informatics"/>
        </authorList>
    </citation>
    <scope>NUCLEOTIDE SEQUENCE [LARGE SCALE GENOMIC DNA]</scope>
    <source>
        <strain evidence="7 8">2789STDY5608850</strain>
    </source>
</reference>
<dbReference type="Gene3D" id="6.10.340.10">
    <property type="match status" value="1"/>
</dbReference>
<dbReference type="InterPro" id="IPR010559">
    <property type="entry name" value="Sig_transdc_His_kin_internal"/>
</dbReference>
<dbReference type="InterPro" id="IPR003660">
    <property type="entry name" value="HAMP_dom"/>
</dbReference>
<dbReference type="PANTHER" id="PTHR34220">
    <property type="entry name" value="SENSOR HISTIDINE KINASE YPDA"/>
    <property type="match status" value="1"/>
</dbReference>
<keyword evidence="3" id="KW-0808">Transferase</keyword>
<dbReference type="InterPro" id="IPR036890">
    <property type="entry name" value="HATPase_C_sf"/>
</dbReference>
<dbReference type="GO" id="GO:0000155">
    <property type="term" value="F:phosphorelay sensor kinase activity"/>
    <property type="evidence" value="ECO:0007669"/>
    <property type="project" value="InterPro"/>
</dbReference>
<evidence type="ECO:0000256" key="3">
    <source>
        <dbReference type="ARBA" id="ARBA00022679"/>
    </source>
</evidence>
<evidence type="ECO:0000256" key="2">
    <source>
        <dbReference type="ARBA" id="ARBA00022553"/>
    </source>
</evidence>
<dbReference type="Proteomes" id="UP000095651">
    <property type="component" value="Unassembled WGS sequence"/>
</dbReference>
<dbReference type="Pfam" id="PF06580">
    <property type="entry name" value="His_kinase"/>
    <property type="match status" value="1"/>
</dbReference>
<keyword evidence="5" id="KW-0472">Membrane</keyword>
<keyword evidence="5" id="KW-0812">Transmembrane</keyword>
<feature type="transmembrane region" description="Helical" evidence="5">
    <location>
        <begin position="41"/>
        <end position="61"/>
    </location>
</feature>
<dbReference type="Pfam" id="PF00672">
    <property type="entry name" value="HAMP"/>
    <property type="match status" value="1"/>
</dbReference>
<dbReference type="PROSITE" id="PS50885">
    <property type="entry name" value="HAMP"/>
    <property type="match status" value="1"/>
</dbReference>
<gene>
    <name evidence="7" type="primary">ypdA_31</name>
    <name evidence="7" type="ORF">ERS852407_05676</name>
</gene>
<dbReference type="SMART" id="SM00304">
    <property type="entry name" value="HAMP"/>
    <property type="match status" value="1"/>
</dbReference>
<name>A0A174MF22_9FIRM</name>
<evidence type="ECO:0000256" key="1">
    <source>
        <dbReference type="ARBA" id="ARBA00004370"/>
    </source>
</evidence>
<evidence type="ECO:0000313" key="8">
    <source>
        <dbReference type="Proteomes" id="UP000095651"/>
    </source>
</evidence>